<proteinExistence type="predicted"/>
<keyword evidence="3" id="KW-1185">Reference proteome</keyword>
<feature type="region of interest" description="Disordered" evidence="1">
    <location>
        <begin position="56"/>
        <end position="82"/>
    </location>
</feature>
<name>A0A8R1TWF4_ONCVO</name>
<dbReference type="EMBL" id="CMVM020000164">
    <property type="status" value="NOT_ANNOTATED_CDS"/>
    <property type="molecule type" value="Genomic_DNA"/>
</dbReference>
<accession>A0A8R1TWF4</accession>
<dbReference type="Proteomes" id="UP000024404">
    <property type="component" value="Unassembled WGS sequence"/>
</dbReference>
<sequence length="125" mass="13911">MFCKPVKPIINERPASILRITGADPGPGFANYRLNRLKLSNPVSKMVSTTARAAIQQEQQNSGMERERQLGKKVRQHSEHSSDWVADILSSEKYGQETSTNQNKISIRRTAFEVSSLCSGSVFGE</sequence>
<evidence type="ECO:0000256" key="1">
    <source>
        <dbReference type="SAM" id="MobiDB-lite"/>
    </source>
</evidence>
<feature type="compositionally biased region" description="Basic and acidic residues" evidence="1">
    <location>
        <begin position="64"/>
        <end position="82"/>
    </location>
</feature>
<reference evidence="2" key="2">
    <citation type="submission" date="2022-06" db="UniProtKB">
        <authorList>
            <consortium name="EnsemblMetazoa"/>
        </authorList>
    </citation>
    <scope>IDENTIFICATION</scope>
</reference>
<protein>
    <submittedName>
        <fullName evidence="2">Uncharacterized protein</fullName>
    </submittedName>
</protein>
<reference evidence="3" key="1">
    <citation type="submission" date="2013-10" db="EMBL/GenBank/DDBJ databases">
        <title>Genome sequencing of Onchocerca volvulus.</title>
        <authorList>
            <person name="Cotton J."/>
            <person name="Tsai J."/>
            <person name="Stanley E."/>
            <person name="Tracey A."/>
            <person name="Holroyd N."/>
            <person name="Lustigman S."/>
            <person name="Berriman M."/>
        </authorList>
    </citation>
    <scope>NUCLEOTIDE SEQUENCE</scope>
</reference>
<evidence type="ECO:0000313" key="3">
    <source>
        <dbReference type="Proteomes" id="UP000024404"/>
    </source>
</evidence>
<evidence type="ECO:0000313" key="2">
    <source>
        <dbReference type="EnsemblMetazoa" id="OVOC5972.1"/>
    </source>
</evidence>
<dbReference type="AlphaFoldDB" id="A0A8R1TWF4"/>
<dbReference type="EnsemblMetazoa" id="OVOC5972.1">
    <property type="protein sequence ID" value="OVOC5972.1"/>
    <property type="gene ID" value="WBGene00242781"/>
</dbReference>
<organism evidence="2 3">
    <name type="scientific">Onchocerca volvulus</name>
    <dbReference type="NCBI Taxonomy" id="6282"/>
    <lineage>
        <taxon>Eukaryota</taxon>
        <taxon>Metazoa</taxon>
        <taxon>Ecdysozoa</taxon>
        <taxon>Nematoda</taxon>
        <taxon>Chromadorea</taxon>
        <taxon>Rhabditida</taxon>
        <taxon>Spirurina</taxon>
        <taxon>Spiruromorpha</taxon>
        <taxon>Filarioidea</taxon>
        <taxon>Onchocercidae</taxon>
        <taxon>Onchocerca</taxon>
    </lineage>
</organism>